<organism evidence="2 3">
    <name type="scientific">Massilia violaceinigra</name>
    <dbReference type="NCBI Taxonomy" id="2045208"/>
    <lineage>
        <taxon>Bacteria</taxon>
        <taxon>Pseudomonadati</taxon>
        <taxon>Pseudomonadota</taxon>
        <taxon>Betaproteobacteria</taxon>
        <taxon>Burkholderiales</taxon>
        <taxon>Oxalobacteraceae</taxon>
        <taxon>Telluria group</taxon>
        <taxon>Massilia</taxon>
    </lineage>
</organism>
<gene>
    <name evidence="2" type="ORF">INH39_14665</name>
</gene>
<keyword evidence="1" id="KW-0812">Transmembrane</keyword>
<proteinExistence type="predicted"/>
<dbReference type="Proteomes" id="UP000831532">
    <property type="component" value="Chromosome"/>
</dbReference>
<evidence type="ECO:0000313" key="2">
    <source>
        <dbReference type="EMBL" id="UOD32792.1"/>
    </source>
</evidence>
<keyword evidence="1" id="KW-1133">Transmembrane helix</keyword>
<keyword evidence="1" id="KW-0472">Membrane</keyword>
<feature type="transmembrane region" description="Helical" evidence="1">
    <location>
        <begin position="48"/>
        <end position="70"/>
    </location>
</feature>
<sequence>MTAEGKHTVMHLHPSWGLYTVTRWYFNATTGVLTWRDEMSKIMPSMPYTVLLWLSFLISTAQAAIMQGSYTPLGSRLWLLELNLINSGDALPLEHFSLYFPENEFGALQLRASPAGWDTLAISRDLGLPAPGLFDSVVLNRTFAVASGGHQDGFSLMVDYLGPTRPGALRFDILDAQYRAVYSGDLAPSYIIPSVPEPAMPLMLIAGLALVLARRNIWRKPLAVALVVGSVSGCGNPDTNTPADPAARELLATMETGTGIGTVDIAPPGAGLTALSKLREERISRLEFRYIYKVTVKNGNSALNDVQIHLTSVGEGSKIEDGLAVAGNVASGITQELNDTITITHDRSKPFNPSALHWTISAAPVGALGQLDHGGSMAGIDHDANGVRDDIDHVVTELFTDPGIRSAATEVARQLQKAAVAAITADQARTTQIALERAASCVASRSRDYARINNTLMAATFNTDLRLQALTRYMTALEGVSLPAIPLSGACQQEELP</sequence>
<protein>
    <recommendedName>
        <fullName evidence="4">PEP-CTERM protein-sorting domain-containing protein</fullName>
    </recommendedName>
</protein>
<dbReference type="RefSeq" id="WP_243493829.1">
    <property type="nucleotide sequence ID" value="NZ_CP063361.1"/>
</dbReference>
<evidence type="ECO:0008006" key="4">
    <source>
        <dbReference type="Google" id="ProtNLM"/>
    </source>
</evidence>
<keyword evidence="3" id="KW-1185">Reference proteome</keyword>
<accession>A0ABY4ADC6</accession>
<evidence type="ECO:0000313" key="3">
    <source>
        <dbReference type="Proteomes" id="UP000831532"/>
    </source>
</evidence>
<name>A0ABY4ADC6_9BURK</name>
<evidence type="ECO:0000256" key="1">
    <source>
        <dbReference type="SAM" id="Phobius"/>
    </source>
</evidence>
<reference evidence="2 3" key="1">
    <citation type="submission" date="2020-10" db="EMBL/GenBank/DDBJ databases">
        <title>Genome analysis of Massilia species.</title>
        <authorList>
            <person name="Jung D.-H."/>
        </authorList>
    </citation>
    <scope>NUCLEOTIDE SEQUENCE [LARGE SCALE GENOMIC DNA]</scope>
    <source>
        <strain evidence="3">sipir</strain>
    </source>
</reference>
<dbReference type="EMBL" id="CP063361">
    <property type="protein sequence ID" value="UOD32792.1"/>
    <property type="molecule type" value="Genomic_DNA"/>
</dbReference>